<feature type="compositionally biased region" description="Polar residues" evidence="3">
    <location>
        <begin position="613"/>
        <end position="624"/>
    </location>
</feature>
<evidence type="ECO:0000256" key="3">
    <source>
        <dbReference type="SAM" id="MobiDB-lite"/>
    </source>
</evidence>
<keyword evidence="6" id="KW-1185">Reference proteome</keyword>
<feature type="region of interest" description="Disordered" evidence="3">
    <location>
        <begin position="298"/>
        <end position="330"/>
    </location>
</feature>
<evidence type="ECO:0000313" key="6">
    <source>
        <dbReference type="Proteomes" id="UP000241462"/>
    </source>
</evidence>
<dbReference type="InterPro" id="IPR028942">
    <property type="entry name" value="WHIM1_dom"/>
</dbReference>
<feature type="compositionally biased region" description="Polar residues" evidence="3">
    <location>
        <begin position="524"/>
        <end position="541"/>
    </location>
</feature>
<feature type="region of interest" description="Disordered" evidence="3">
    <location>
        <begin position="1"/>
        <end position="25"/>
    </location>
</feature>
<evidence type="ECO:0000256" key="1">
    <source>
        <dbReference type="ARBA" id="ARBA00004123"/>
    </source>
</evidence>
<gene>
    <name evidence="5" type="ORF">BD289DRAFT_480452</name>
</gene>
<comment type="subcellular location">
    <subcellularLocation>
        <location evidence="1">Nucleus</location>
    </subcellularLocation>
</comment>
<reference evidence="5 6" key="1">
    <citation type="journal article" date="2018" name="Mycol. Prog.">
        <title>Coniella lustricola, a new species from submerged detritus.</title>
        <authorList>
            <person name="Raudabaugh D.B."/>
            <person name="Iturriaga T."/>
            <person name="Carver A."/>
            <person name="Mondo S."/>
            <person name="Pangilinan J."/>
            <person name="Lipzen A."/>
            <person name="He G."/>
            <person name="Amirebrahimi M."/>
            <person name="Grigoriev I.V."/>
            <person name="Miller A.N."/>
        </authorList>
    </citation>
    <scope>NUCLEOTIDE SEQUENCE [LARGE SCALE GENOMIC DNA]</scope>
    <source>
        <strain evidence="5 6">B22-T-1</strain>
    </source>
</reference>
<dbReference type="AlphaFoldDB" id="A0A2T3AFV1"/>
<feature type="compositionally biased region" description="Acidic residues" evidence="3">
    <location>
        <begin position="448"/>
        <end position="491"/>
    </location>
</feature>
<dbReference type="PANTHER" id="PTHR42107">
    <property type="entry name" value="YALI0D24453P"/>
    <property type="match status" value="1"/>
</dbReference>
<feature type="region of interest" description="Disordered" evidence="3">
    <location>
        <begin position="347"/>
        <end position="563"/>
    </location>
</feature>
<dbReference type="Pfam" id="PF15612">
    <property type="entry name" value="WHIM1"/>
    <property type="match status" value="1"/>
</dbReference>
<keyword evidence="2" id="KW-0539">Nucleus</keyword>
<feature type="domain" description="WHIM1" evidence="4">
    <location>
        <begin position="164"/>
        <end position="200"/>
    </location>
</feature>
<dbReference type="OrthoDB" id="349045at2759"/>
<dbReference type="STRING" id="2025994.A0A2T3AFV1"/>
<organism evidence="5 6">
    <name type="scientific">Coniella lustricola</name>
    <dbReference type="NCBI Taxonomy" id="2025994"/>
    <lineage>
        <taxon>Eukaryota</taxon>
        <taxon>Fungi</taxon>
        <taxon>Dikarya</taxon>
        <taxon>Ascomycota</taxon>
        <taxon>Pezizomycotina</taxon>
        <taxon>Sordariomycetes</taxon>
        <taxon>Sordariomycetidae</taxon>
        <taxon>Diaporthales</taxon>
        <taxon>Schizoparmaceae</taxon>
        <taxon>Coniella</taxon>
    </lineage>
</organism>
<evidence type="ECO:0000256" key="2">
    <source>
        <dbReference type="ARBA" id="ARBA00023242"/>
    </source>
</evidence>
<evidence type="ECO:0000313" key="5">
    <source>
        <dbReference type="EMBL" id="PSR94631.1"/>
    </source>
</evidence>
<feature type="compositionally biased region" description="Polar residues" evidence="3">
    <location>
        <begin position="634"/>
        <end position="667"/>
    </location>
</feature>
<evidence type="ECO:0000259" key="4">
    <source>
        <dbReference type="Pfam" id="PF15612"/>
    </source>
</evidence>
<dbReference type="EMBL" id="KZ678396">
    <property type="protein sequence ID" value="PSR94631.1"/>
    <property type="molecule type" value="Genomic_DNA"/>
</dbReference>
<name>A0A2T3AFV1_9PEZI</name>
<feature type="compositionally biased region" description="Basic and acidic residues" evidence="3">
    <location>
        <begin position="310"/>
        <end position="321"/>
    </location>
</feature>
<protein>
    <recommendedName>
        <fullName evidence="4">WHIM1 domain-containing protein</fullName>
    </recommendedName>
</protein>
<feature type="region of interest" description="Disordered" evidence="3">
    <location>
        <begin position="43"/>
        <end position="69"/>
    </location>
</feature>
<accession>A0A2T3AFV1</accession>
<feature type="compositionally biased region" description="Polar residues" evidence="3">
    <location>
        <begin position="675"/>
        <end position="685"/>
    </location>
</feature>
<dbReference type="PANTHER" id="PTHR42107:SF1">
    <property type="entry name" value="WHIM1 DOMAIN-CONTAINING PROTEIN"/>
    <property type="match status" value="1"/>
</dbReference>
<sequence>MADDDSSDLSSLSSLSPPPVDIDDEIELKPDKQGILKYLKKVTSQNAAAARKSPPPRKREPSPPHEPVFADNEDLAFIVMFRKRFDSAMPRSLAHFGPLELEADLRQEPPAERVEHFLCVVLGLLLNRKQDIKIGHYNKALSEDAVSGALFKTQWPRHWTENPLQSGTFHTLSPERRVDLLKTLCVWALGHSDALKAIINSNYTGKRTSDDLNQPLSVQPWGVDSDKRRYFLVEGDDNCSFRVYRESNPAALYNRQWISVAGSIEEVKALAERLATVDGGPNARKLSSNMLKNIPNFEEKEEKRKRREYRRQQKERFRRPEPGFSLYEGRTRGKRVKYTYSDEEDFYTDSTNRRSTRNTRNHSPADAQPVVTASGRQSRPPPRLSTNADAASNGEFSVPPSVQGDTADTEMSDAGDMGSAGRSRRSAAANELAHNSTNGRKRRHDYISDDEEDDEESDLGDDEEEDHVPQDETDDEEEFENAAIDEEDDEVGASSPNSTGSRVVKLPIKVKFDKSGKVKRFVNDENSTPASTPSKVQSSASAGDDFEDNQSDIPNYEPPRTEDVVNVVPLKTIPEAIIQNADDVKRSAASDAASHPTPVTSNELIDATLPILDSQSADTSSSQPPSLPDDRAVTSHTSTNVKGANGDQSETHSSQKAIETVTKSVLPSDQGLAGKTSTLGQNQIPSLDAKPASPALAFRGSPEKPRAQPRVLTPVNQE</sequence>
<dbReference type="GO" id="GO:0005634">
    <property type="term" value="C:nucleus"/>
    <property type="evidence" value="ECO:0007669"/>
    <property type="project" value="UniProtKB-SubCell"/>
</dbReference>
<dbReference type="Proteomes" id="UP000241462">
    <property type="component" value="Unassembled WGS sequence"/>
</dbReference>
<feature type="region of interest" description="Disordered" evidence="3">
    <location>
        <begin position="583"/>
        <end position="718"/>
    </location>
</feature>
<dbReference type="InParanoid" id="A0A2T3AFV1"/>
<feature type="compositionally biased region" description="Low complexity" evidence="3">
    <location>
        <begin position="414"/>
        <end position="429"/>
    </location>
</feature>
<proteinExistence type="predicted"/>